<protein>
    <recommendedName>
        <fullName evidence="6">Mini-ribonuclease 3</fullName>
        <shortName evidence="6">Mini-3</shortName>
        <shortName evidence="6">Mini-RNase 3</shortName>
        <ecNumber evidence="6">3.1.26.-</ecNumber>
    </recommendedName>
    <alternativeName>
        <fullName evidence="6">Mini-RNase III</fullName>
        <shortName evidence="6">Mini-III</shortName>
    </alternativeName>
</protein>
<keyword evidence="1 6" id="KW-0690">Ribosome biogenesis</keyword>
<dbReference type="Pfam" id="PF00636">
    <property type="entry name" value="Ribonuclease_3"/>
    <property type="match status" value="1"/>
</dbReference>
<comment type="similarity">
    <text evidence="6">Belongs to the MrnC RNase family.</text>
</comment>
<keyword evidence="6" id="KW-0694">RNA-binding</keyword>
<keyword evidence="5 6" id="KW-0378">Hydrolase</keyword>
<name>A0A9D1JHF2_9FIRM</name>
<dbReference type="InterPro" id="IPR000999">
    <property type="entry name" value="RNase_III_dom"/>
</dbReference>
<comment type="subunit">
    <text evidence="6">Homodimer.</text>
</comment>
<gene>
    <name evidence="6" type="primary">mrnC</name>
    <name evidence="8" type="ORF">IAB98_12640</name>
</gene>
<accession>A0A9D1JHF2</accession>
<keyword evidence="3 6" id="KW-0540">Nuclease</keyword>
<keyword evidence="4 6" id="KW-0255">Endonuclease</keyword>
<dbReference type="GO" id="GO:0004525">
    <property type="term" value="F:ribonuclease III activity"/>
    <property type="evidence" value="ECO:0007669"/>
    <property type="project" value="InterPro"/>
</dbReference>
<dbReference type="CDD" id="cd00593">
    <property type="entry name" value="RIBOc"/>
    <property type="match status" value="1"/>
</dbReference>
<evidence type="ECO:0000256" key="2">
    <source>
        <dbReference type="ARBA" id="ARBA00022552"/>
    </source>
</evidence>
<dbReference type="GO" id="GO:0019843">
    <property type="term" value="F:rRNA binding"/>
    <property type="evidence" value="ECO:0007669"/>
    <property type="project" value="UniProtKB-UniRule"/>
</dbReference>
<comment type="function">
    <text evidence="6">Involved in correct processing of both the 5' and 3' ends of 23S rRNA precursor. Processes 30S rRNA precursor transcript even in absence of ribonuclease 3 (Rnc); Rnc processes 30S rRNA into smaller rRNA precursors.</text>
</comment>
<evidence type="ECO:0000256" key="3">
    <source>
        <dbReference type="ARBA" id="ARBA00022722"/>
    </source>
</evidence>
<keyword evidence="2 6" id="KW-0698">rRNA processing</keyword>
<proteinExistence type="inferred from homology"/>
<keyword evidence="6" id="KW-0963">Cytoplasm</keyword>
<dbReference type="GO" id="GO:0005737">
    <property type="term" value="C:cytoplasm"/>
    <property type="evidence" value="ECO:0007669"/>
    <property type="project" value="UniProtKB-SubCell"/>
</dbReference>
<evidence type="ECO:0000256" key="4">
    <source>
        <dbReference type="ARBA" id="ARBA00022759"/>
    </source>
</evidence>
<organism evidence="8 9">
    <name type="scientific">Candidatus Egerieimonas intestinavium</name>
    <dbReference type="NCBI Taxonomy" id="2840777"/>
    <lineage>
        <taxon>Bacteria</taxon>
        <taxon>Bacillati</taxon>
        <taxon>Bacillota</taxon>
        <taxon>Clostridia</taxon>
        <taxon>Lachnospirales</taxon>
        <taxon>Lachnospiraceae</taxon>
        <taxon>Lachnospiraceae incertae sedis</taxon>
        <taxon>Candidatus Egerieimonas</taxon>
    </lineage>
</organism>
<feature type="domain" description="RNase III" evidence="7">
    <location>
        <begin position="6"/>
        <end position="141"/>
    </location>
</feature>
<dbReference type="EMBL" id="DVHU01000112">
    <property type="protein sequence ID" value="HIR94257.1"/>
    <property type="molecule type" value="Genomic_DNA"/>
</dbReference>
<sequence>METSLSRIKGLFELPGADIRSYSPLTLAYIGDGVYELVIRTILVEKGNCQPQKLHKRASALVKAQAQSEMMETLTPLLTQEELSVYRRGRNAKSYTMAKNATMGDYRRATGFEALMGYLYLTEQEMRMLELIKEGLKARGEEYGK</sequence>
<keyword evidence="6" id="KW-0460">Magnesium</keyword>
<dbReference type="PANTHER" id="PTHR34276:SF1">
    <property type="entry name" value="MINI-RIBONUCLEASE 3"/>
    <property type="match status" value="1"/>
</dbReference>
<dbReference type="HAMAP" id="MF_01468">
    <property type="entry name" value="RNase_Mini_III"/>
    <property type="match status" value="1"/>
</dbReference>
<dbReference type="PIRSF" id="PIRSF005520">
    <property type="entry name" value="UCP005520"/>
    <property type="match status" value="1"/>
</dbReference>
<comment type="caution">
    <text evidence="8">The sequence shown here is derived from an EMBL/GenBank/DDBJ whole genome shotgun (WGS) entry which is preliminary data.</text>
</comment>
<evidence type="ECO:0000256" key="1">
    <source>
        <dbReference type="ARBA" id="ARBA00022517"/>
    </source>
</evidence>
<dbReference type="PANTHER" id="PTHR34276">
    <property type="entry name" value="MINI-RIBONUCLEASE 3"/>
    <property type="match status" value="1"/>
</dbReference>
<keyword evidence="6" id="KW-0699">rRNA-binding</keyword>
<dbReference type="SUPFAM" id="SSF69065">
    <property type="entry name" value="RNase III domain-like"/>
    <property type="match status" value="1"/>
</dbReference>
<evidence type="ECO:0000313" key="9">
    <source>
        <dbReference type="Proteomes" id="UP000886841"/>
    </source>
</evidence>
<comment type="subcellular location">
    <subcellularLocation>
        <location evidence="6">Cytoplasm</location>
    </subcellularLocation>
</comment>
<comment type="cofactor">
    <cofactor evidence="6">
        <name>Mg(2+)</name>
        <dbReference type="ChEBI" id="CHEBI:18420"/>
    </cofactor>
</comment>
<reference evidence="8" key="2">
    <citation type="journal article" date="2021" name="PeerJ">
        <title>Extensive microbial diversity within the chicken gut microbiome revealed by metagenomics and culture.</title>
        <authorList>
            <person name="Gilroy R."/>
            <person name="Ravi A."/>
            <person name="Getino M."/>
            <person name="Pursley I."/>
            <person name="Horton D.L."/>
            <person name="Alikhan N.F."/>
            <person name="Baker D."/>
            <person name="Gharbi K."/>
            <person name="Hall N."/>
            <person name="Watson M."/>
            <person name="Adriaenssens E.M."/>
            <person name="Foster-Nyarko E."/>
            <person name="Jarju S."/>
            <person name="Secka A."/>
            <person name="Antonio M."/>
            <person name="Oren A."/>
            <person name="Chaudhuri R.R."/>
            <person name="La Ragione R."/>
            <person name="Hildebrand F."/>
            <person name="Pallen M.J."/>
        </authorList>
    </citation>
    <scope>NUCLEOTIDE SEQUENCE</scope>
    <source>
        <strain evidence="8">ChiSxjej1B13-7041</strain>
    </source>
</reference>
<dbReference type="GO" id="GO:0006364">
    <property type="term" value="P:rRNA processing"/>
    <property type="evidence" value="ECO:0007669"/>
    <property type="project" value="UniProtKB-UniRule"/>
</dbReference>
<evidence type="ECO:0000256" key="6">
    <source>
        <dbReference type="HAMAP-Rule" id="MF_01468"/>
    </source>
</evidence>
<reference evidence="8" key="1">
    <citation type="submission" date="2020-10" db="EMBL/GenBank/DDBJ databases">
        <authorList>
            <person name="Gilroy R."/>
        </authorList>
    </citation>
    <scope>NUCLEOTIDE SEQUENCE</scope>
    <source>
        <strain evidence="8">ChiSxjej1B13-7041</strain>
    </source>
</reference>
<dbReference type="EC" id="3.1.26.-" evidence="6"/>
<dbReference type="InterPro" id="IPR036389">
    <property type="entry name" value="RNase_III_sf"/>
</dbReference>
<feature type="active site" evidence="6">
    <location>
        <position position="32"/>
    </location>
</feature>
<dbReference type="Gene3D" id="1.10.1520.10">
    <property type="entry name" value="Ribonuclease III domain"/>
    <property type="match status" value="1"/>
</dbReference>
<dbReference type="Proteomes" id="UP000886841">
    <property type="component" value="Unassembled WGS sequence"/>
</dbReference>
<dbReference type="SMART" id="SM00535">
    <property type="entry name" value="RIBOc"/>
    <property type="match status" value="1"/>
</dbReference>
<dbReference type="InterPro" id="IPR008226">
    <property type="entry name" value="Mini3_fam"/>
</dbReference>
<evidence type="ECO:0000259" key="7">
    <source>
        <dbReference type="SMART" id="SM00535"/>
    </source>
</evidence>
<evidence type="ECO:0000256" key="5">
    <source>
        <dbReference type="ARBA" id="ARBA00022801"/>
    </source>
</evidence>
<evidence type="ECO:0000313" key="8">
    <source>
        <dbReference type="EMBL" id="HIR94257.1"/>
    </source>
</evidence>
<dbReference type="AlphaFoldDB" id="A0A9D1JHF2"/>